<organism evidence="1 2">
    <name type="scientific">Crepidotus variabilis</name>
    <dbReference type="NCBI Taxonomy" id="179855"/>
    <lineage>
        <taxon>Eukaryota</taxon>
        <taxon>Fungi</taxon>
        <taxon>Dikarya</taxon>
        <taxon>Basidiomycota</taxon>
        <taxon>Agaricomycotina</taxon>
        <taxon>Agaricomycetes</taxon>
        <taxon>Agaricomycetidae</taxon>
        <taxon>Agaricales</taxon>
        <taxon>Agaricineae</taxon>
        <taxon>Crepidotaceae</taxon>
        <taxon>Crepidotus</taxon>
    </lineage>
</organism>
<evidence type="ECO:0000313" key="2">
    <source>
        <dbReference type="Proteomes" id="UP000807306"/>
    </source>
</evidence>
<dbReference type="EMBL" id="MU157852">
    <property type="protein sequence ID" value="KAF9528561.1"/>
    <property type="molecule type" value="Genomic_DNA"/>
</dbReference>
<comment type="caution">
    <text evidence="1">The sequence shown here is derived from an EMBL/GenBank/DDBJ whole genome shotgun (WGS) entry which is preliminary data.</text>
</comment>
<name>A0A9P6EGA1_9AGAR</name>
<keyword evidence="2" id="KW-1185">Reference proteome</keyword>
<reference evidence="1" key="1">
    <citation type="submission" date="2020-11" db="EMBL/GenBank/DDBJ databases">
        <authorList>
            <consortium name="DOE Joint Genome Institute"/>
            <person name="Ahrendt S."/>
            <person name="Riley R."/>
            <person name="Andreopoulos W."/>
            <person name="Labutti K."/>
            <person name="Pangilinan J."/>
            <person name="Ruiz-Duenas F.J."/>
            <person name="Barrasa J.M."/>
            <person name="Sanchez-Garcia M."/>
            <person name="Camarero S."/>
            <person name="Miyauchi S."/>
            <person name="Serrano A."/>
            <person name="Linde D."/>
            <person name="Babiker R."/>
            <person name="Drula E."/>
            <person name="Ayuso-Fernandez I."/>
            <person name="Pacheco R."/>
            <person name="Padilla G."/>
            <person name="Ferreira P."/>
            <person name="Barriuso J."/>
            <person name="Kellner H."/>
            <person name="Castanera R."/>
            <person name="Alfaro M."/>
            <person name="Ramirez L."/>
            <person name="Pisabarro A.G."/>
            <person name="Kuo A."/>
            <person name="Tritt A."/>
            <person name="Lipzen A."/>
            <person name="He G."/>
            <person name="Yan M."/>
            <person name="Ng V."/>
            <person name="Cullen D."/>
            <person name="Martin F."/>
            <person name="Rosso M.-N."/>
            <person name="Henrissat B."/>
            <person name="Hibbett D."/>
            <person name="Martinez A.T."/>
            <person name="Grigoriev I.V."/>
        </authorList>
    </citation>
    <scope>NUCLEOTIDE SEQUENCE</scope>
    <source>
        <strain evidence="1">CBS 506.95</strain>
    </source>
</reference>
<gene>
    <name evidence="1" type="ORF">CPB83DRAFT_854370</name>
</gene>
<evidence type="ECO:0000313" key="1">
    <source>
        <dbReference type="EMBL" id="KAF9528561.1"/>
    </source>
</evidence>
<dbReference type="AlphaFoldDB" id="A0A9P6EGA1"/>
<dbReference type="Proteomes" id="UP000807306">
    <property type="component" value="Unassembled WGS sequence"/>
</dbReference>
<sequence>MNLPYIDSNHQLNTNCWSKRCLFRCLRQEYGPLNRFLTRYQISRWIDNAKREAKTLQDQGSSMIIPTEELYRGLTRGSDVSMMVQ</sequence>
<proteinExistence type="predicted"/>
<protein>
    <submittedName>
        <fullName evidence="1">Uncharacterized protein</fullName>
    </submittedName>
</protein>
<accession>A0A9P6EGA1</accession>